<dbReference type="PANTHER" id="PTHR31118:SF12">
    <property type="entry name" value="CYCLASE-LIKE PROTEIN 2"/>
    <property type="match status" value="1"/>
</dbReference>
<dbReference type="GO" id="GO:0004061">
    <property type="term" value="F:arylformamidase activity"/>
    <property type="evidence" value="ECO:0007669"/>
    <property type="project" value="InterPro"/>
</dbReference>
<gene>
    <name evidence="1" type="ORF">UFOPK3472_02254</name>
</gene>
<dbReference type="InterPro" id="IPR037175">
    <property type="entry name" value="KFase_sf"/>
</dbReference>
<dbReference type="PANTHER" id="PTHR31118">
    <property type="entry name" value="CYCLASE-LIKE PROTEIN 2"/>
    <property type="match status" value="1"/>
</dbReference>
<sequence>MCGPEVVETVHRRIGRRALFGSLGAAALTVAAGGAAHAAPAVVPAIPAGRLIDLTHTLSPTFPVWPGNEPFSMHPVAAYELGGFLVNKLSYYEHTGTHIDAPAHRVRGGATADILPLEDLIAPLVVLDISARAASDPESVVTTEDIARWELEHGRIPDRALVVMHSRWQGRLAERAAPGFGGDAARMLVRERNVVGIGVDTLSLDRMSDRDYPAHTAVLGAGRYGVEALANLDAVPPAGATVVVGAPKHAGATGGPCRVFAISPG</sequence>
<proteinExistence type="predicted"/>
<evidence type="ECO:0000313" key="1">
    <source>
        <dbReference type="EMBL" id="CAB4897195.1"/>
    </source>
</evidence>
<dbReference type="InterPro" id="IPR006311">
    <property type="entry name" value="TAT_signal"/>
</dbReference>
<dbReference type="SUPFAM" id="SSF102198">
    <property type="entry name" value="Putative cyclase"/>
    <property type="match status" value="1"/>
</dbReference>
<protein>
    <submittedName>
        <fullName evidence="1">Unannotated protein</fullName>
    </submittedName>
</protein>
<organism evidence="1">
    <name type="scientific">freshwater metagenome</name>
    <dbReference type="NCBI Taxonomy" id="449393"/>
    <lineage>
        <taxon>unclassified sequences</taxon>
        <taxon>metagenomes</taxon>
        <taxon>ecological metagenomes</taxon>
    </lineage>
</organism>
<dbReference type="EMBL" id="CAFBLX010000158">
    <property type="protein sequence ID" value="CAB4897195.1"/>
    <property type="molecule type" value="Genomic_DNA"/>
</dbReference>
<accession>A0A6J7FV39</accession>
<dbReference type="Pfam" id="PF04199">
    <property type="entry name" value="Cyclase"/>
    <property type="match status" value="1"/>
</dbReference>
<reference evidence="1" key="1">
    <citation type="submission" date="2020-05" db="EMBL/GenBank/DDBJ databases">
        <authorList>
            <person name="Chiriac C."/>
            <person name="Salcher M."/>
            <person name="Ghai R."/>
            <person name="Kavagutti S V."/>
        </authorList>
    </citation>
    <scope>NUCLEOTIDE SEQUENCE</scope>
</reference>
<dbReference type="GO" id="GO:0019441">
    <property type="term" value="P:L-tryptophan catabolic process to kynurenine"/>
    <property type="evidence" value="ECO:0007669"/>
    <property type="project" value="InterPro"/>
</dbReference>
<dbReference type="Gene3D" id="3.50.30.50">
    <property type="entry name" value="Putative cyclase"/>
    <property type="match status" value="1"/>
</dbReference>
<name>A0A6J7FV39_9ZZZZ</name>
<dbReference type="PROSITE" id="PS51318">
    <property type="entry name" value="TAT"/>
    <property type="match status" value="1"/>
</dbReference>
<dbReference type="AlphaFoldDB" id="A0A6J7FV39"/>
<dbReference type="InterPro" id="IPR007325">
    <property type="entry name" value="KFase/CYL"/>
</dbReference>